<evidence type="ECO:0000313" key="3">
    <source>
        <dbReference type="Proteomes" id="UP000095038"/>
    </source>
</evidence>
<dbReference type="Gene3D" id="2.30.110.10">
    <property type="entry name" value="Electron Transport, Fmn-binding Protein, Chain A"/>
    <property type="match status" value="1"/>
</dbReference>
<protein>
    <recommendedName>
        <fullName evidence="1">CREG-like beta-barrel domain-containing protein</fullName>
    </recommendedName>
</protein>
<gene>
    <name evidence="2" type="ORF">ASCRUDRAFT_24676</name>
</gene>
<evidence type="ECO:0000259" key="1">
    <source>
        <dbReference type="Pfam" id="PF13883"/>
    </source>
</evidence>
<evidence type="ECO:0000313" key="2">
    <source>
        <dbReference type="EMBL" id="ODV60665.1"/>
    </source>
</evidence>
<dbReference type="GeneID" id="30963497"/>
<dbReference type="EMBL" id="KV454481">
    <property type="protein sequence ID" value="ODV60665.1"/>
    <property type="molecule type" value="Genomic_DNA"/>
</dbReference>
<keyword evidence="3" id="KW-1185">Reference proteome</keyword>
<reference evidence="3" key="1">
    <citation type="submission" date="2016-05" db="EMBL/GenBank/DDBJ databases">
        <title>Comparative genomics of biotechnologically important yeasts.</title>
        <authorList>
            <consortium name="DOE Joint Genome Institute"/>
            <person name="Riley R."/>
            <person name="Haridas S."/>
            <person name="Wolfe K.H."/>
            <person name="Lopes M.R."/>
            <person name="Hittinger C.T."/>
            <person name="Goker M."/>
            <person name="Salamov A."/>
            <person name="Wisecaver J."/>
            <person name="Long T.M."/>
            <person name="Aerts A.L."/>
            <person name="Barry K."/>
            <person name="Choi C."/>
            <person name="Clum A."/>
            <person name="Coughlan A.Y."/>
            <person name="Deshpande S."/>
            <person name="Douglass A.P."/>
            <person name="Hanson S.J."/>
            <person name="Klenk H.-P."/>
            <person name="Labutti K."/>
            <person name="Lapidus A."/>
            <person name="Lindquist E."/>
            <person name="Lipzen A."/>
            <person name="Meier-Kolthoff J.P."/>
            <person name="Ohm R.A."/>
            <person name="Otillar R.P."/>
            <person name="Pangilinan J."/>
            <person name="Peng Y."/>
            <person name="Rokas A."/>
            <person name="Rosa C.A."/>
            <person name="Scheuner C."/>
            <person name="Sibirny A.A."/>
            <person name="Slot J.C."/>
            <person name="Stielow J.B."/>
            <person name="Sun H."/>
            <person name="Kurtzman C.P."/>
            <person name="Blackwell M."/>
            <person name="Grigoriev I.V."/>
            <person name="Jeffries T.W."/>
        </authorList>
    </citation>
    <scope>NUCLEOTIDE SEQUENCE [LARGE SCALE GENOMIC DNA]</scope>
    <source>
        <strain evidence="3">DSM 1968</strain>
    </source>
</reference>
<sequence length="185" mass="20503">DVKTAASVARTLIHRESILSLNSVDTNGFPVSFSEYYADCLDSGDPTLIMLEISSTWKNIKNSPSTKLSFSVRTGDHPISDNSVNPNYPGGIVKSTAGSPRLNVKGSLVRIEDPLEIAKIEKCFVQRHKDSVFWLPTNPTSAHKGFWVKFDVESIYMVGGFGDRAYIGDVPIDLYRNAEIIYDEL</sequence>
<organism evidence="2 3">
    <name type="scientific">Ascoidea rubescens DSM 1968</name>
    <dbReference type="NCBI Taxonomy" id="1344418"/>
    <lineage>
        <taxon>Eukaryota</taxon>
        <taxon>Fungi</taxon>
        <taxon>Dikarya</taxon>
        <taxon>Ascomycota</taxon>
        <taxon>Saccharomycotina</taxon>
        <taxon>Saccharomycetes</taxon>
        <taxon>Ascoideaceae</taxon>
        <taxon>Ascoidea</taxon>
    </lineage>
</organism>
<dbReference type="PANTHER" id="PTHR37273:SF1">
    <property type="entry name" value="ADL397C-AP"/>
    <property type="match status" value="1"/>
</dbReference>
<feature type="non-terminal residue" evidence="2">
    <location>
        <position position="1"/>
    </location>
</feature>
<dbReference type="Pfam" id="PF13883">
    <property type="entry name" value="CREG_beta-barrel"/>
    <property type="match status" value="1"/>
</dbReference>
<dbReference type="Proteomes" id="UP000095038">
    <property type="component" value="Unassembled WGS sequence"/>
</dbReference>
<dbReference type="PANTHER" id="PTHR37273">
    <property type="entry name" value="CHROMOSOME 8, WHOLE GENOME SHOTGUN SEQUENCE"/>
    <property type="match status" value="1"/>
</dbReference>
<dbReference type="RefSeq" id="XP_020046972.1">
    <property type="nucleotide sequence ID" value="XM_020189861.1"/>
</dbReference>
<dbReference type="InterPro" id="IPR055343">
    <property type="entry name" value="CREG_beta-barrel"/>
</dbReference>
<dbReference type="OrthoDB" id="2138282at2759"/>
<feature type="domain" description="CREG-like beta-barrel" evidence="1">
    <location>
        <begin position="2"/>
        <end position="175"/>
    </location>
</feature>
<dbReference type="InterPro" id="IPR012349">
    <property type="entry name" value="Split_barrel_FMN-bd"/>
</dbReference>
<dbReference type="InParanoid" id="A0A1D2VGA5"/>
<accession>A0A1D2VGA5</accession>
<dbReference type="AlphaFoldDB" id="A0A1D2VGA5"/>
<name>A0A1D2VGA5_9ASCO</name>
<proteinExistence type="predicted"/>
<feature type="non-terminal residue" evidence="2">
    <location>
        <position position="185"/>
    </location>
</feature>
<dbReference type="STRING" id="1344418.A0A1D2VGA5"/>
<dbReference type="SUPFAM" id="SSF50475">
    <property type="entry name" value="FMN-binding split barrel"/>
    <property type="match status" value="1"/>
</dbReference>